<dbReference type="GO" id="GO:0003676">
    <property type="term" value="F:nucleic acid binding"/>
    <property type="evidence" value="ECO:0007669"/>
    <property type="project" value="InterPro"/>
</dbReference>
<dbReference type="AlphaFoldDB" id="A0AAP0LG52"/>
<dbReference type="EMBL" id="JBBNAF010000001">
    <property type="protein sequence ID" value="KAK9169035.1"/>
    <property type="molecule type" value="Genomic_DNA"/>
</dbReference>
<gene>
    <name evidence="4" type="ORF">Syun_001175</name>
</gene>
<name>A0AAP0LG52_9MAGN</name>
<dbReference type="PROSITE" id="PS50158">
    <property type="entry name" value="ZF_CCHC"/>
    <property type="match status" value="1"/>
</dbReference>
<keyword evidence="1" id="KW-0863">Zinc-finger</keyword>
<dbReference type="InterPro" id="IPR001878">
    <property type="entry name" value="Znf_CCHC"/>
</dbReference>
<keyword evidence="1" id="KW-0479">Metal-binding</keyword>
<accession>A0AAP0LG52</accession>
<proteinExistence type="predicted"/>
<dbReference type="GO" id="GO:0008270">
    <property type="term" value="F:zinc ion binding"/>
    <property type="evidence" value="ECO:0007669"/>
    <property type="project" value="UniProtKB-KW"/>
</dbReference>
<reference evidence="4 5" key="1">
    <citation type="submission" date="2024-01" db="EMBL/GenBank/DDBJ databases">
        <title>Genome assemblies of Stephania.</title>
        <authorList>
            <person name="Yang L."/>
        </authorList>
    </citation>
    <scope>NUCLEOTIDE SEQUENCE [LARGE SCALE GENOMIC DNA]</scope>
    <source>
        <strain evidence="4">YNDBR</strain>
        <tissue evidence="4">Leaf</tissue>
    </source>
</reference>
<evidence type="ECO:0000256" key="1">
    <source>
        <dbReference type="PROSITE-ProRule" id="PRU00047"/>
    </source>
</evidence>
<keyword evidence="1" id="KW-0862">Zinc</keyword>
<dbReference type="Proteomes" id="UP001420932">
    <property type="component" value="Unassembled WGS sequence"/>
</dbReference>
<dbReference type="Pfam" id="PF00098">
    <property type="entry name" value="zf-CCHC"/>
    <property type="match status" value="1"/>
</dbReference>
<evidence type="ECO:0000259" key="3">
    <source>
        <dbReference type="PROSITE" id="PS50158"/>
    </source>
</evidence>
<feature type="region of interest" description="Disordered" evidence="2">
    <location>
        <begin position="92"/>
        <end position="128"/>
    </location>
</feature>
<organism evidence="4 5">
    <name type="scientific">Stephania yunnanensis</name>
    <dbReference type="NCBI Taxonomy" id="152371"/>
    <lineage>
        <taxon>Eukaryota</taxon>
        <taxon>Viridiplantae</taxon>
        <taxon>Streptophyta</taxon>
        <taxon>Embryophyta</taxon>
        <taxon>Tracheophyta</taxon>
        <taxon>Spermatophyta</taxon>
        <taxon>Magnoliopsida</taxon>
        <taxon>Ranunculales</taxon>
        <taxon>Menispermaceae</taxon>
        <taxon>Menispermoideae</taxon>
        <taxon>Cissampelideae</taxon>
        <taxon>Stephania</taxon>
    </lineage>
</organism>
<dbReference type="SUPFAM" id="SSF57756">
    <property type="entry name" value="Retrovirus zinc finger-like domains"/>
    <property type="match status" value="1"/>
</dbReference>
<dbReference type="SMART" id="SM00343">
    <property type="entry name" value="ZnF_C2HC"/>
    <property type="match status" value="1"/>
</dbReference>
<sequence length="128" mass="14555">MWIGLLKLPFEFYDENMLERIGSGPTSTSGANFFVREMKVPVVYKGLHKVCFSCGRFGHRQTDCSNETLDKLMKDGRSPMEKGEDALVEVHAQDMSHLHRPPSSDASLPSKEAPSFGPWMITQRRRRP</sequence>
<feature type="domain" description="CCHC-type" evidence="3">
    <location>
        <begin position="51"/>
        <end position="66"/>
    </location>
</feature>
<evidence type="ECO:0000313" key="5">
    <source>
        <dbReference type="Proteomes" id="UP001420932"/>
    </source>
</evidence>
<protein>
    <recommendedName>
        <fullName evidence="3">CCHC-type domain-containing protein</fullName>
    </recommendedName>
</protein>
<keyword evidence="5" id="KW-1185">Reference proteome</keyword>
<evidence type="ECO:0000313" key="4">
    <source>
        <dbReference type="EMBL" id="KAK9169035.1"/>
    </source>
</evidence>
<comment type="caution">
    <text evidence="4">The sequence shown here is derived from an EMBL/GenBank/DDBJ whole genome shotgun (WGS) entry which is preliminary data.</text>
</comment>
<dbReference type="InterPro" id="IPR036875">
    <property type="entry name" value="Znf_CCHC_sf"/>
</dbReference>
<evidence type="ECO:0000256" key="2">
    <source>
        <dbReference type="SAM" id="MobiDB-lite"/>
    </source>
</evidence>